<dbReference type="PANTHER" id="PTHR10696">
    <property type="entry name" value="GAMMA-BUTYROBETAINE HYDROXYLASE-RELATED"/>
    <property type="match status" value="1"/>
</dbReference>
<dbReference type="PANTHER" id="PTHR10696:SF56">
    <property type="entry name" value="TAUD_TFDA-LIKE DOMAIN-CONTAINING PROTEIN"/>
    <property type="match status" value="1"/>
</dbReference>
<accession>A0A1I4HUD0</accession>
<evidence type="ECO:0000313" key="6">
    <source>
        <dbReference type="EMBL" id="SFL45765.1"/>
    </source>
</evidence>
<dbReference type="GO" id="GO:0017000">
    <property type="term" value="P:antibiotic biosynthetic process"/>
    <property type="evidence" value="ECO:0007669"/>
    <property type="project" value="UniProtKB-KW"/>
</dbReference>
<sequence>MSSSSLMSLPDLELGLQPGRPAVLRAEPDGDAPGWAAAHHDAVRDAATEHGAVLLRGLKLRDPAATAAVVRELTTGLMTEREAYAPRQDAGERLSWSTPWPANQPMRLHHELSYARQVPGLMAFACLCAPAVGGATTLADAATVLAALPADVVARFEREGWLLLRSYDDEIGASVAEAFGTDDRAAIEAYCRANGIETAWQPGGGLRTRQRRPAVITHPRTGRRCWFNQVAFLNEWTLPSEVHEYLVDVYGADGLPFTTRFGDGEPIDEDVIAMINEVYEMHTTRVSWQDGDLMLVDNLATAHGRDPYEGPREMLVAMADPVRLTATADPGWLR</sequence>
<dbReference type="Gene3D" id="3.60.130.10">
    <property type="entry name" value="Clavaminate synthase-like"/>
    <property type="match status" value="1"/>
</dbReference>
<evidence type="ECO:0000259" key="5">
    <source>
        <dbReference type="Pfam" id="PF02668"/>
    </source>
</evidence>
<dbReference type="InParanoid" id="A0A1I4HUD0"/>
<dbReference type="RefSeq" id="WP_091327105.1">
    <property type="nucleotide sequence ID" value="NZ_FOSW01000011.1"/>
</dbReference>
<dbReference type="STRING" id="504800.SAMN04488085_111130"/>
<protein>
    <submittedName>
        <fullName evidence="6">Taurine dioxygenase, alpha-ketoglutarate-dependent</fullName>
    </submittedName>
</protein>
<dbReference type="AlphaFoldDB" id="A0A1I4HUD0"/>
<evidence type="ECO:0000256" key="2">
    <source>
        <dbReference type="ARBA" id="ARBA00023002"/>
    </source>
</evidence>
<dbReference type="OrthoDB" id="9769888at2"/>
<feature type="domain" description="TauD/TfdA-like" evidence="5">
    <location>
        <begin position="24"/>
        <end position="318"/>
    </location>
</feature>
<reference evidence="6 7" key="1">
    <citation type="submission" date="2016-10" db="EMBL/GenBank/DDBJ databases">
        <authorList>
            <person name="de Groot N.N."/>
        </authorList>
    </citation>
    <scope>NUCLEOTIDE SEQUENCE [LARGE SCALE GENOMIC DNA]</scope>
    <source>
        <strain evidence="6 7">DSM 45317</strain>
    </source>
</reference>
<evidence type="ECO:0000313" key="7">
    <source>
        <dbReference type="Proteomes" id="UP000199152"/>
    </source>
</evidence>
<dbReference type="Proteomes" id="UP000199152">
    <property type="component" value="Unassembled WGS sequence"/>
</dbReference>
<dbReference type="GO" id="GO:0051213">
    <property type="term" value="F:dioxygenase activity"/>
    <property type="evidence" value="ECO:0007669"/>
    <property type="project" value="UniProtKB-KW"/>
</dbReference>
<keyword evidence="2" id="KW-0560">Oxidoreductase</keyword>
<keyword evidence="6" id="KW-0223">Dioxygenase</keyword>
<evidence type="ECO:0000256" key="1">
    <source>
        <dbReference type="ARBA" id="ARBA00001954"/>
    </source>
</evidence>
<keyword evidence="4" id="KW-0045">Antibiotic biosynthesis</keyword>
<dbReference type="SUPFAM" id="SSF51197">
    <property type="entry name" value="Clavaminate synthase-like"/>
    <property type="match status" value="1"/>
</dbReference>
<keyword evidence="7" id="KW-1185">Reference proteome</keyword>
<name>A0A1I4HUD0_9ACTN</name>
<comment type="cofactor">
    <cofactor evidence="1">
        <name>Fe(2+)</name>
        <dbReference type="ChEBI" id="CHEBI:29033"/>
    </cofactor>
</comment>
<dbReference type="Pfam" id="PF02668">
    <property type="entry name" value="TauD"/>
    <property type="match status" value="1"/>
</dbReference>
<proteinExistence type="predicted"/>
<dbReference type="InterPro" id="IPR042098">
    <property type="entry name" value="TauD-like_sf"/>
</dbReference>
<dbReference type="EMBL" id="FOSW01000011">
    <property type="protein sequence ID" value="SFL45765.1"/>
    <property type="molecule type" value="Genomic_DNA"/>
</dbReference>
<evidence type="ECO:0000256" key="4">
    <source>
        <dbReference type="ARBA" id="ARBA00023194"/>
    </source>
</evidence>
<evidence type="ECO:0000256" key="3">
    <source>
        <dbReference type="ARBA" id="ARBA00023004"/>
    </source>
</evidence>
<gene>
    <name evidence="6" type="ORF">SAMN04488085_111130</name>
</gene>
<dbReference type="InterPro" id="IPR050411">
    <property type="entry name" value="AlphaKG_dependent_hydroxylases"/>
</dbReference>
<dbReference type="InterPro" id="IPR003819">
    <property type="entry name" value="TauD/TfdA-like"/>
</dbReference>
<keyword evidence="3" id="KW-0408">Iron</keyword>
<organism evidence="6 7">
    <name type="scientific">Geodermatophilus ruber</name>
    <dbReference type="NCBI Taxonomy" id="504800"/>
    <lineage>
        <taxon>Bacteria</taxon>
        <taxon>Bacillati</taxon>
        <taxon>Actinomycetota</taxon>
        <taxon>Actinomycetes</taxon>
        <taxon>Geodermatophilales</taxon>
        <taxon>Geodermatophilaceae</taxon>
        <taxon>Geodermatophilus</taxon>
    </lineage>
</organism>